<sequence length="281" mass="32413">MWYEEYRPEVKQESVENLSPSPSAQEEDQPEVRQESIENPSPSPSVQEASEDRVRTVRFPGYEDLIEVVLDSGADCHVLPLSYYSEDLGEVELPALKMVITDAQGNAIRTTEARTNITFEFQRSDGRVIKVKNTAVFGQVTQPLFAVGKLYKVGWGIEPQDAYSAFLTKLVKRKNGTSVSYVPIRIYRAAMENGQDEVPISIRKLTLTKELKDDIKNGKYEEGWFYLTDGRPVRIDWDVNTTYSLGRDEGKSFKYRTTLRTRYEEEQIIWEEMEFYECVKE</sequence>
<keyword evidence="3" id="KW-1185">Reference proteome</keyword>
<feature type="compositionally biased region" description="Polar residues" evidence="1">
    <location>
        <begin position="37"/>
        <end position="48"/>
    </location>
</feature>
<evidence type="ECO:0000256" key="1">
    <source>
        <dbReference type="SAM" id="MobiDB-lite"/>
    </source>
</evidence>
<reference evidence="2" key="1">
    <citation type="submission" date="2021-02" db="EMBL/GenBank/DDBJ databases">
        <authorList>
            <person name="Dougan E. K."/>
            <person name="Rhodes N."/>
            <person name="Thang M."/>
            <person name="Chan C."/>
        </authorList>
    </citation>
    <scope>NUCLEOTIDE SEQUENCE</scope>
</reference>
<organism evidence="2 3">
    <name type="scientific">Symbiodinium natans</name>
    <dbReference type="NCBI Taxonomy" id="878477"/>
    <lineage>
        <taxon>Eukaryota</taxon>
        <taxon>Sar</taxon>
        <taxon>Alveolata</taxon>
        <taxon>Dinophyceae</taxon>
        <taxon>Suessiales</taxon>
        <taxon>Symbiodiniaceae</taxon>
        <taxon>Symbiodinium</taxon>
    </lineage>
</organism>
<dbReference type="EMBL" id="CAJNDS010002530">
    <property type="protein sequence ID" value="CAE7514254.1"/>
    <property type="molecule type" value="Genomic_DNA"/>
</dbReference>
<feature type="region of interest" description="Disordered" evidence="1">
    <location>
        <begin position="1"/>
        <end position="52"/>
    </location>
</feature>
<dbReference type="AlphaFoldDB" id="A0A812T1P0"/>
<protein>
    <recommendedName>
        <fullName evidence="4">Peptidase A2 domain-containing protein</fullName>
    </recommendedName>
</protein>
<comment type="caution">
    <text evidence="2">The sequence shown here is derived from an EMBL/GenBank/DDBJ whole genome shotgun (WGS) entry which is preliminary data.</text>
</comment>
<feature type="compositionally biased region" description="Polar residues" evidence="1">
    <location>
        <begin position="15"/>
        <end position="24"/>
    </location>
</feature>
<evidence type="ECO:0008006" key="4">
    <source>
        <dbReference type="Google" id="ProtNLM"/>
    </source>
</evidence>
<name>A0A812T1P0_9DINO</name>
<dbReference type="Proteomes" id="UP000604046">
    <property type="component" value="Unassembled WGS sequence"/>
</dbReference>
<proteinExistence type="predicted"/>
<dbReference type="OrthoDB" id="425860at2759"/>
<accession>A0A812T1P0</accession>
<evidence type="ECO:0000313" key="2">
    <source>
        <dbReference type="EMBL" id="CAE7514254.1"/>
    </source>
</evidence>
<gene>
    <name evidence="2" type="ORF">SNAT2548_LOCUS28787</name>
</gene>
<evidence type="ECO:0000313" key="3">
    <source>
        <dbReference type="Proteomes" id="UP000604046"/>
    </source>
</evidence>
<feature type="compositionally biased region" description="Basic and acidic residues" evidence="1">
    <location>
        <begin position="1"/>
        <end position="14"/>
    </location>
</feature>